<gene>
    <name evidence="1" type="ORF">METZ01_LOCUS218436</name>
</gene>
<proteinExistence type="predicted"/>
<accession>A0A382FSJ7</accession>
<dbReference type="EMBL" id="UINC01051430">
    <property type="protein sequence ID" value="SVB65582.1"/>
    <property type="molecule type" value="Genomic_DNA"/>
</dbReference>
<protein>
    <recommendedName>
        <fullName evidence="2">MacB-like periplasmic core domain-containing protein</fullName>
    </recommendedName>
</protein>
<evidence type="ECO:0000313" key="1">
    <source>
        <dbReference type="EMBL" id="SVB65582.1"/>
    </source>
</evidence>
<reference evidence="1" key="1">
    <citation type="submission" date="2018-05" db="EMBL/GenBank/DDBJ databases">
        <authorList>
            <person name="Lanie J.A."/>
            <person name="Ng W.-L."/>
            <person name="Kazmierczak K.M."/>
            <person name="Andrzejewski T.M."/>
            <person name="Davidsen T.M."/>
            <person name="Wayne K.J."/>
            <person name="Tettelin H."/>
            <person name="Glass J.I."/>
            <person name="Rusch D."/>
            <person name="Podicherti R."/>
            <person name="Tsui H.-C.T."/>
            <person name="Winkler M.E."/>
        </authorList>
    </citation>
    <scope>NUCLEOTIDE SEQUENCE</scope>
</reference>
<evidence type="ECO:0008006" key="2">
    <source>
        <dbReference type="Google" id="ProtNLM"/>
    </source>
</evidence>
<name>A0A382FSJ7_9ZZZZ</name>
<organism evidence="1">
    <name type="scientific">marine metagenome</name>
    <dbReference type="NCBI Taxonomy" id="408172"/>
    <lineage>
        <taxon>unclassified sequences</taxon>
        <taxon>metagenomes</taxon>
        <taxon>ecological metagenomes</taxon>
    </lineage>
</organism>
<feature type="non-terminal residue" evidence="1">
    <location>
        <position position="161"/>
    </location>
</feature>
<dbReference type="AlphaFoldDB" id="A0A382FSJ7"/>
<sequence>MAMIVGGWLLIFSFSLGDGVHETWIDSGIRTSGGHVTVEQPEFQLSRKIEDRLSTNIRQRVEQALESPVIKPHVVAVSSRLTVTGLASSSAGSRPARIIAVDPIEEAVFGTIDEQVIDGRYLEPGDELAGYVGRGLIDALDLRLGSRFVVQAQDTEQEIAG</sequence>